<dbReference type="OMA" id="EYEMVGM"/>
<dbReference type="EMBL" id="HE576755">
    <property type="protein sequence ID" value="CCC69858.1"/>
    <property type="molecule type" value="Genomic_DNA"/>
</dbReference>
<evidence type="ECO:0000256" key="4">
    <source>
        <dbReference type="ARBA" id="ARBA00022692"/>
    </source>
</evidence>
<feature type="transmembrane region" description="Helical" evidence="9">
    <location>
        <begin position="78"/>
        <end position="99"/>
    </location>
</feature>
<evidence type="ECO:0000256" key="6">
    <source>
        <dbReference type="ARBA" id="ARBA00022989"/>
    </source>
</evidence>
<dbReference type="OrthoDB" id="542931at2759"/>
<dbReference type="PANTHER" id="PTHR12952:SF0">
    <property type="entry name" value="PROTEIN SYS1 HOMOLOG"/>
    <property type="match status" value="1"/>
</dbReference>
<proteinExistence type="inferred from homology"/>
<evidence type="ECO:0000313" key="11">
    <source>
        <dbReference type="Proteomes" id="UP000001640"/>
    </source>
</evidence>
<name>G0VE67_NAUCA</name>
<dbReference type="STRING" id="1064592.G0VE67"/>
<keyword evidence="8 9" id="KW-0472">Membrane</keyword>
<dbReference type="KEGG" id="ncs:NCAS_0D02770"/>
<dbReference type="eggNOG" id="KOG4697">
    <property type="taxonomic scope" value="Eukaryota"/>
</dbReference>
<keyword evidence="4 9" id="KW-0812">Transmembrane</keyword>
<evidence type="ECO:0000256" key="5">
    <source>
        <dbReference type="ARBA" id="ARBA00022927"/>
    </source>
</evidence>
<dbReference type="HOGENOM" id="CLU_081382_1_0_1"/>
<reference evidence="10 11" key="1">
    <citation type="journal article" date="2011" name="Proc. Natl. Acad. Sci. U.S.A.">
        <title>Evolutionary erosion of yeast sex chromosomes by mating-type switching accidents.</title>
        <authorList>
            <person name="Gordon J.L."/>
            <person name="Armisen D."/>
            <person name="Proux-Wera E."/>
            <person name="Oheigeartaigh S.S."/>
            <person name="Byrne K.P."/>
            <person name="Wolfe K.H."/>
        </authorList>
    </citation>
    <scope>NUCLEOTIDE SEQUENCE [LARGE SCALE GENOMIC DNA]</scope>
    <source>
        <strain evidence="11">ATCC 76901 / BCRC 22586 / CBS 4309 / NBRC 1992 / NRRL Y-12630</strain>
    </source>
</reference>
<comment type="similarity">
    <text evidence="2">Belongs to the SYS1 family.</text>
</comment>
<dbReference type="Proteomes" id="UP000001640">
    <property type="component" value="Chromosome 4"/>
</dbReference>
<dbReference type="AlphaFoldDB" id="G0VE67"/>
<keyword evidence="6 9" id="KW-1133">Transmembrane helix</keyword>
<dbReference type="InParanoid" id="G0VE67"/>
<sequence length="190" mass="22035">MISFRRLLQMLHGLKPSEIFKQDSLSPAKITLQIILLQIFYYNTAAFLFFSWGKLVGYKIEMKKWLFSSEYIDFTNGYGLTITILWLVDSLICVLFLTVIVGRSKLAWDFAVTIHAIDLIVVCLYTHSVPSLSWFILQILSSLILVFLGTYTTRWRELRDTFFEGMVDQETYTSSNAQAPLIMHDLESQH</sequence>
<protein>
    <recommendedName>
        <fullName evidence="12">Protein SYS1</fullName>
    </recommendedName>
</protein>
<evidence type="ECO:0000256" key="1">
    <source>
        <dbReference type="ARBA" id="ARBA00004653"/>
    </source>
</evidence>
<keyword evidence="11" id="KW-1185">Reference proteome</keyword>
<evidence type="ECO:0000256" key="9">
    <source>
        <dbReference type="SAM" id="Phobius"/>
    </source>
</evidence>
<dbReference type="GO" id="GO:0034067">
    <property type="term" value="P:protein localization to Golgi apparatus"/>
    <property type="evidence" value="ECO:0007669"/>
    <property type="project" value="EnsemblFungi"/>
</dbReference>
<dbReference type="GO" id="GO:0043001">
    <property type="term" value="P:Golgi to plasma membrane protein transport"/>
    <property type="evidence" value="ECO:0007669"/>
    <property type="project" value="EnsemblFungi"/>
</dbReference>
<feature type="transmembrane region" description="Helical" evidence="9">
    <location>
        <begin position="106"/>
        <end position="127"/>
    </location>
</feature>
<comment type="subcellular location">
    <subcellularLocation>
        <location evidence="1">Golgi apparatus membrane</location>
        <topology evidence="1">Multi-pass membrane protein</topology>
    </subcellularLocation>
</comment>
<dbReference type="RefSeq" id="XP_003676219.1">
    <property type="nucleotide sequence ID" value="XM_003676171.1"/>
</dbReference>
<feature type="transmembrane region" description="Helical" evidence="9">
    <location>
        <begin position="39"/>
        <end position="58"/>
    </location>
</feature>
<keyword evidence="7" id="KW-0333">Golgi apparatus</keyword>
<evidence type="ECO:0000256" key="2">
    <source>
        <dbReference type="ARBA" id="ARBA00008160"/>
    </source>
</evidence>
<accession>G0VE67</accession>
<reference key="2">
    <citation type="submission" date="2011-08" db="EMBL/GenBank/DDBJ databases">
        <title>Genome sequence of Naumovozyma castellii.</title>
        <authorList>
            <person name="Gordon J.L."/>
            <person name="Armisen D."/>
            <person name="Proux-Wera E."/>
            <person name="OhEigeartaigh S.S."/>
            <person name="Byrne K.P."/>
            <person name="Wolfe K.H."/>
        </authorList>
    </citation>
    <scope>NUCLEOTIDE SEQUENCE</scope>
    <source>
        <strain>Type strain:CBS 4309</strain>
    </source>
</reference>
<organism evidence="10 11">
    <name type="scientific">Naumovozyma castellii</name>
    <name type="common">Yeast</name>
    <name type="synonym">Saccharomyces castellii</name>
    <dbReference type="NCBI Taxonomy" id="27288"/>
    <lineage>
        <taxon>Eukaryota</taxon>
        <taxon>Fungi</taxon>
        <taxon>Dikarya</taxon>
        <taxon>Ascomycota</taxon>
        <taxon>Saccharomycotina</taxon>
        <taxon>Saccharomycetes</taxon>
        <taxon>Saccharomycetales</taxon>
        <taxon>Saccharomycetaceae</taxon>
        <taxon>Naumovozyma</taxon>
    </lineage>
</organism>
<dbReference type="GO" id="GO:0000139">
    <property type="term" value="C:Golgi membrane"/>
    <property type="evidence" value="ECO:0007669"/>
    <property type="project" value="UniProtKB-SubCell"/>
</dbReference>
<dbReference type="GeneID" id="96903464"/>
<evidence type="ECO:0000313" key="10">
    <source>
        <dbReference type="EMBL" id="CCC69858.1"/>
    </source>
</evidence>
<dbReference type="Pfam" id="PF09801">
    <property type="entry name" value="SYS1"/>
    <property type="match status" value="1"/>
</dbReference>
<dbReference type="GO" id="GO:0005829">
    <property type="term" value="C:cytosol"/>
    <property type="evidence" value="ECO:0007669"/>
    <property type="project" value="GOC"/>
</dbReference>
<keyword evidence="5" id="KW-0653">Protein transport</keyword>
<evidence type="ECO:0000256" key="3">
    <source>
        <dbReference type="ARBA" id="ARBA00022448"/>
    </source>
</evidence>
<gene>
    <name evidence="10" type="primary">NCAS0D02770</name>
    <name evidence="10" type="ordered locus">NCAS_0D02770</name>
</gene>
<dbReference type="GO" id="GO:0006895">
    <property type="term" value="P:Golgi to endosome transport"/>
    <property type="evidence" value="ECO:0007669"/>
    <property type="project" value="EnsemblFungi"/>
</dbReference>
<evidence type="ECO:0000256" key="8">
    <source>
        <dbReference type="ARBA" id="ARBA00023136"/>
    </source>
</evidence>
<dbReference type="FunCoup" id="G0VE67">
    <property type="interactions" value="275"/>
</dbReference>
<dbReference type="GO" id="GO:0005802">
    <property type="term" value="C:trans-Golgi network"/>
    <property type="evidence" value="ECO:0007669"/>
    <property type="project" value="EnsemblFungi"/>
</dbReference>
<keyword evidence="3" id="KW-0813">Transport</keyword>
<evidence type="ECO:0008006" key="12">
    <source>
        <dbReference type="Google" id="ProtNLM"/>
    </source>
</evidence>
<evidence type="ECO:0000256" key="7">
    <source>
        <dbReference type="ARBA" id="ARBA00023034"/>
    </source>
</evidence>
<feature type="transmembrane region" description="Helical" evidence="9">
    <location>
        <begin position="133"/>
        <end position="151"/>
    </location>
</feature>
<dbReference type="InterPro" id="IPR019185">
    <property type="entry name" value="Integral_membrane_SYS1-rel"/>
</dbReference>
<dbReference type="PANTHER" id="PTHR12952">
    <property type="entry name" value="SYS1"/>
    <property type="match status" value="1"/>
</dbReference>